<dbReference type="KEGG" id="sand:H3309_04035"/>
<evidence type="ECO:0000313" key="3">
    <source>
        <dbReference type="Proteomes" id="UP000515292"/>
    </source>
</evidence>
<dbReference type="EMBL" id="CP059851">
    <property type="protein sequence ID" value="QMW23669.1"/>
    <property type="molecule type" value="Genomic_DNA"/>
</dbReference>
<accession>A0A7G5IJX7</accession>
<keyword evidence="1" id="KW-0472">Membrane</keyword>
<organism evidence="2 3">
    <name type="scientific">Sandaracinobacteroides saxicola</name>
    <dbReference type="NCBI Taxonomy" id="2759707"/>
    <lineage>
        <taxon>Bacteria</taxon>
        <taxon>Pseudomonadati</taxon>
        <taxon>Pseudomonadota</taxon>
        <taxon>Alphaproteobacteria</taxon>
        <taxon>Sphingomonadales</taxon>
        <taxon>Sphingosinicellaceae</taxon>
        <taxon>Sandaracinobacteroides</taxon>
    </lineage>
</organism>
<reference evidence="2 3" key="1">
    <citation type="submission" date="2020-07" db="EMBL/GenBank/DDBJ databases">
        <title>Complete genome sequence for Sandaracinobacter sp. M6.</title>
        <authorList>
            <person name="Tang Y."/>
            <person name="Liu Q."/>
            <person name="Guo Z."/>
            <person name="Lei P."/>
            <person name="Huang B."/>
        </authorList>
    </citation>
    <scope>NUCLEOTIDE SEQUENCE [LARGE SCALE GENOMIC DNA]</scope>
    <source>
        <strain evidence="2 3">M6</strain>
    </source>
</reference>
<keyword evidence="1" id="KW-1133">Transmembrane helix</keyword>
<sequence>MRDTGFGIFLTLGLLIGAAVGYWQAQPSLGVVIGLGIGALTALLLRRLRP</sequence>
<dbReference type="AlphaFoldDB" id="A0A7G5IJX7"/>
<dbReference type="Proteomes" id="UP000515292">
    <property type="component" value="Chromosome"/>
</dbReference>
<gene>
    <name evidence="2" type="ORF">H3309_04035</name>
</gene>
<keyword evidence="3" id="KW-1185">Reference proteome</keyword>
<evidence type="ECO:0000256" key="1">
    <source>
        <dbReference type="SAM" id="Phobius"/>
    </source>
</evidence>
<keyword evidence="1" id="KW-0812">Transmembrane</keyword>
<evidence type="ECO:0000313" key="2">
    <source>
        <dbReference type="EMBL" id="QMW23669.1"/>
    </source>
</evidence>
<name>A0A7G5IJX7_9SPHN</name>
<protein>
    <submittedName>
        <fullName evidence="2">Uncharacterized protein</fullName>
    </submittedName>
</protein>
<feature type="transmembrane region" description="Helical" evidence="1">
    <location>
        <begin position="29"/>
        <end position="45"/>
    </location>
</feature>
<dbReference type="RefSeq" id="WP_182297492.1">
    <property type="nucleotide sequence ID" value="NZ_CP059851.1"/>
</dbReference>
<proteinExistence type="predicted"/>